<dbReference type="PROSITE" id="PS51186">
    <property type="entry name" value="GNAT"/>
    <property type="match status" value="1"/>
</dbReference>
<sequence>MKIQVETAREADQELVDAFGRLLPQLSRSARPLDGRALARVLASDANTVLVARADRDIVGTLTLTMVPLPSGLRARVEDVIVDEAARGHGVAGLLMEQALGLAREAGARTVDLTSRPDREAANRLYERLGFQRRGSTVYRYPIEG</sequence>
<dbReference type="Proteomes" id="UP001221328">
    <property type="component" value="Unassembled WGS sequence"/>
</dbReference>
<gene>
    <name evidence="4" type="ORF">PO587_25525</name>
</gene>
<dbReference type="RefSeq" id="WP_272176805.1">
    <property type="nucleotide sequence ID" value="NZ_JAQOSK010000010.1"/>
</dbReference>
<accession>A0ABT5FZ66</accession>
<protein>
    <submittedName>
        <fullName evidence="4">GNAT family N-acetyltransferase</fullName>
    </submittedName>
</protein>
<dbReference type="InterPro" id="IPR016181">
    <property type="entry name" value="Acyl_CoA_acyltransferase"/>
</dbReference>
<keyword evidence="1" id="KW-0808">Transferase</keyword>
<evidence type="ECO:0000259" key="3">
    <source>
        <dbReference type="PROSITE" id="PS51186"/>
    </source>
</evidence>
<evidence type="ECO:0000313" key="4">
    <source>
        <dbReference type="EMBL" id="MDC2957822.1"/>
    </source>
</evidence>
<dbReference type="EMBL" id="JAQOSK010000010">
    <property type="protein sequence ID" value="MDC2957822.1"/>
    <property type="molecule type" value="Genomic_DNA"/>
</dbReference>
<dbReference type="InterPro" id="IPR000182">
    <property type="entry name" value="GNAT_dom"/>
</dbReference>
<dbReference type="CDD" id="cd04301">
    <property type="entry name" value="NAT_SF"/>
    <property type="match status" value="1"/>
</dbReference>
<dbReference type="Gene3D" id="3.40.630.30">
    <property type="match status" value="1"/>
</dbReference>
<dbReference type="InterPro" id="IPR050832">
    <property type="entry name" value="Bact_Acetyltransf"/>
</dbReference>
<keyword evidence="2" id="KW-0012">Acyltransferase</keyword>
<dbReference type="PANTHER" id="PTHR43877:SF1">
    <property type="entry name" value="ACETYLTRANSFERASE"/>
    <property type="match status" value="1"/>
</dbReference>
<evidence type="ECO:0000313" key="5">
    <source>
        <dbReference type="Proteomes" id="UP001221328"/>
    </source>
</evidence>
<evidence type="ECO:0000256" key="1">
    <source>
        <dbReference type="ARBA" id="ARBA00022679"/>
    </source>
</evidence>
<dbReference type="SUPFAM" id="SSF55729">
    <property type="entry name" value="Acyl-CoA N-acyltransferases (Nat)"/>
    <property type="match status" value="1"/>
</dbReference>
<evidence type="ECO:0000256" key="2">
    <source>
        <dbReference type="ARBA" id="ARBA00023315"/>
    </source>
</evidence>
<keyword evidence="5" id="KW-1185">Reference proteome</keyword>
<feature type="domain" description="N-acetyltransferase" evidence="3">
    <location>
        <begin position="6"/>
        <end position="145"/>
    </location>
</feature>
<reference evidence="4 5" key="1">
    <citation type="journal article" date="2015" name="Int. J. Syst. Evol. Microbiol.">
        <title>Streptomyces gilvifuscus sp. nov., an actinomycete that produces antibacterial compounds isolated from soil.</title>
        <authorList>
            <person name="Nguyen T.M."/>
            <person name="Kim J."/>
        </authorList>
    </citation>
    <scope>NUCLEOTIDE SEQUENCE [LARGE SCALE GENOMIC DNA]</scope>
    <source>
        <strain evidence="4 5">T113</strain>
    </source>
</reference>
<dbReference type="PANTHER" id="PTHR43877">
    <property type="entry name" value="AMINOALKYLPHOSPHONATE N-ACETYLTRANSFERASE-RELATED-RELATED"/>
    <property type="match status" value="1"/>
</dbReference>
<name>A0ABT5FZ66_9ACTN</name>
<dbReference type="Pfam" id="PF00583">
    <property type="entry name" value="Acetyltransf_1"/>
    <property type="match status" value="1"/>
</dbReference>
<organism evidence="4 5">
    <name type="scientific">Streptomyces gilvifuscus</name>
    <dbReference type="NCBI Taxonomy" id="1550617"/>
    <lineage>
        <taxon>Bacteria</taxon>
        <taxon>Bacillati</taxon>
        <taxon>Actinomycetota</taxon>
        <taxon>Actinomycetes</taxon>
        <taxon>Kitasatosporales</taxon>
        <taxon>Streptomycetaceae</taxon>
        <taxon>Streptomyces</taxon>
    </lineage>
</organism>
<comment type="caution">
    <text evidence="4">The sequence shown here is derived from an EMBL/GenBank/DDBJ whole genome shotgun (WGS) entry which is preliminary data.</text>
</comment>
<proteinExistence type="predicted"/>